<proteinExistence type="predicted"/>
<accession>A0A5F8HFA6</accession>
<dbReference type="GO" id="GO:0005759">
    <property type="term" value="C:mitochondrial matrix"/>
    <property type="evidence" value="ECO:0007669"/>
    <property type="project" value="Ensembl"/>
</dbReference>
<reference evidence="2" key="3">
    <citation type="submission" date="2025-09" db="UniProtKB">
        <authorList>
            <consortium name="Ensembl"/>
        </authorList>
    </citation>
    <scope>IDENTIFICATION</scope>
</reference>
<dbReference type="InParanoid" id="A0A5F8HFA6"/>
<protein>
    <recommendedName>
        <fullName evidence="1">Complex 1 LYR protein domain-containing protein</fullName>
    </recommendedName>
</protein>
<dbReference type="GO" id="GO:0070131">
    <property type="term" value="P:positive regulation of mitochondrial translation"/>
    <property type="evidence" value="ECO:0007669"/>
    <property type="project" value="Ensembl"/>
</dbReference>
<reference evidence="2 3" key="1">
    <citation type="journal article" date="2007" name="Nature">
        <title>Genome of the marsupial Monodelphis domestica reveals innovation in non-coding sequences.</title>
        <authorList>
            <person name="Mikkelsen T.S."/>
            <person name="Wakefield M.J."/>
            <person name="Aken B."/>
            <person name="Amemiya C.T."/>
            <person name="Chang J.L."/>
            <person name="Duke S."/>
            <person name="Garber M."/>
            <person name="Gentles A.J."/>
            <person name="Goodstadt L."/>
            <person name="Heger A."/>
            <person name="Jurka J."/>
            <person name="Kamal M."/>
            <person name="Mauceli E."/>
            <person name="Searle S.M."/>
            <person name="Sharpe T."/>
            <person name="Baker M.L."/>
            <person name="Batzer M.A."/>
            <person name="Benos P.V."/>
            <person name="Belov K."/>
            <person name="Clamp M."/>
            <person name="Cook A."/>
            <person name="Cuff J."/>
            <person name="Das R."/>
            <person name="Davidow L."/>
            <person name="Deakin J.E."/>
            <person name="Fazzari M.J."/>
            <person name="Glass J.L."/>
            <person name="Grabherr M."/>
            <person name="Greally J.M."/>
            <person name="Gu W."/>
            <person name="Hore T.A."/>
            <person name="Huttley G.A."/>
            <person name="Kleber M."/>
            <person name="Jirtle R.L."/>
            <person name="Koina E."/>
            <person name="Lee J.T."/>
            <person name="Mahony S."/>
            <person name="Marra M.A."/>
            <person name="Miller R.D."/>
            <person name="Nicholls R.D."/>
            <person name="Oda M."/>
            <person name="Papenfuss A.T."/>
            <person name="Parra Z.E."/>
            <person name="Pollock D.D."/>
            <person name="Ray D.A."/>
            <person name="Schein J.E."/>
            <person name="Speed T.P."/>
            <person name="Thompson K."/>
            <person name="VandeBerg J.L."/>
            <person name="Wade C.M."/>
            <person name="Walker J.A."/>
            <person name="Waters P.D."/>
            <person name="Webber C."/>
            <person name="Weidman J.R."/>
            <person name="Xie X."/>
            <person name="Zody M.C."/>
            <person name="Baldwin J."/>
            <person name="Abdouelleil A."/>
            <person name="Abdulkadir J."/>
            <person name="Abebe A."/>
            <person name="Abera B."/>
            <person name="Abreu J."/>
            <person name="Acer S.C."/>
            <person name="Aftuck L."/>
            <person name="Alexander A."/>
            <person name="An P."/>
            <person name="Anderson E."/>
            <person name="Anderson S."/>
            <person name="Arachi H."/>
            <person name="Azer M."/>
            <person name="Bachantsang P."/>
            <person name="Barry A."/>
            <person name="Bayul T."/>
            <person name="Berlin A."/>
            <person name="Bessette D."/>
            <person name="Bloom T."/>
            <person name="Bloom T."/>
            <person name="Boguslavskiy L."/>
            <person name="Bonnet C."/>
            <person name="Boukhgalter B."/>
            <person name="Bourzgui I."/>
            <person name="Brown A."/>
            <person name="Cahill P."/>
            <person name="Channer S."/>
            <person name="Cheshatsang Y."/>
            <person name="Chuda L."/>
            <person name="Citroen M."/>
            <person name="Collymore A."/>
            <person name="Cooke P."/>
            <person name="Costello M."/>
            <person name="D'Aco K."/>
            <person name="Daza R."/>
            <person name="De Haan G."/>
            <person name="DeGray S."/>
            <person name="DeMaso C."/>
            <person name="Dhargay N."/>
            <person name="Dooley K."/>
            <person name="Dooley E."/>
            <person name="Doricent M."/>
            <person name="Dorje P."/>
            <person name="Dorjee K."/>
            <person name="Dupes A."/>
            <person name="Elong R."/>
            <person name="Falk J."/>
            <person name="Farina A."/>
            <person name="Faro S."/>
            <person name="Ferguson D."/>
            <person name="Fisher S."/>
            <person name="Foley C.D."/>
            <person name="Franke A."/>
            <person name="Friedrich D."/>
            <person name="Gadbois L."/>
            <person name="Gearin G."/>
            <person name="Gearin C.R."/>
            <person name="Giannoukos G."/>
            <person name="Goode T."/>
            <person name="Graham J."/>
            <person name="Grandbois E."/>
            <person name="Grewal S."/>
            <person name="Gyaltsen K."/>
            <person name="Hafez N."/>
            <person name="Hagos B."/>
            <person name="Hall J."/>
            <person name="Henson C."/>
            <person name="Hollinger A."/>
            <person name="Honan T."/>
            <person name="Huard M.D."/>
            <person name="Hughes L."/>
            <person name="Hurhula B."/>
            <person name="Husby M.E."/>
            <person name="Kamat A."/>
            <person name="Kanga B."/>
            <person name="Kashin S."/>
            <person name="Khazanovich D."/>
            <person name="Kisner P."/>
            <person name="Lance K."/>
            <person name="Lara M."/>
            <person name="Lee W."/>
            <person name="Lennon N."/>
            <person name="Letendre F."/>
            <person name="LeVine R."/>
            <person name="Lipovsky A."/>
            <person name="Liu X."/>
            <person name="Liu J."/>
            <person name="Liu S."/>
            <person name="Lokyitsang T."/>
            <person name="Lokyitsang Y."/>
            <person name="Lubonja R."/>
            <person name="Lui A."/>
            <person name="MacDonald P."/>
            <person name="Magnisalis V."/>
            <person name="Maru K."/>
            <person name="Matthews C."/>
            <person name="McCusker W."/>
            <person name="McDonough S."/>
            <person name="Mehta T."/>
            <person name="Meldrim J."/>
            <person name="Meneus L."/>
            <person name="Mihai O."/>
            <person name="Mihalev A."/>
            <person name="Mihova T."/>
            <person name="Mittelman R."/>
            <person name="Mlenga V."/>
            <person name="Montmayeur A."/>
            <person name="Mulrain L."/>
            <person name="Navidi A."/>
            <person name="Naylor J."/>
            <person name="Negash T."/>
            <person name="Nguyen T."/>
            <person name="Nguyen N."/>
            <person name="Nicol R."/>
            <person name="Norbu C."/>
            <person name="Norbu N."/>
            <person name="Novod N."/>
            <person name="O'Neill B."/>
            <person name="Osman S."/>
            <person name="Markiewicz E."/>
            <person name="Oyono O.L."/>
            <person name="Patti C."/>
            <person name="Phunkhang P."/>
            <person name="Pierre F."/>
            <person name="Priest M."/>
            <person name="Raghuraman S."/>
            <person name="Rege F."/>
            <person name="Reyes R."/>
            <person name="Rise C."/>
            <person name="Rogov P."/>
            <person name="Ross K."/>
            <person name="Ryan E."/>
            <person name="Settipalli S."/>
            <person name="Shea T."/>
            <person name="Sherpa N."/>
            <person name="Shi L."/>
            <person name="Shih D."/>
            <person name="Sparrow T."/>
            <person name="Spaulding J."/>
            <person name="Stalker J."/>
            <person name="Stange-Thomann N."/>
            <person name="Stavropoulos S."/>
            <person name="Stone C."/>
            <person name="Strader C."/>
            <person name="Tesfaye S."/>
            <person name="Thomson T."/>
            <person name="Thoulutsang Y."/>
            <person name="Thoulutsang D."/>
            <person name="Topham K."/>
            <person name="Topping I."/>
            <person name="Tsamla T."/>
            <person name="Vassiliev H."/>
            <person name="Vo A."/>
            <person name="Wangchuk T."/>
            <person name="Wangdi T."/>
            <person name="Weiand M."/>
            <person name="Wilkinson J."/>
            <person name="Wilson A."/>
            <person name="Yadav S."/>
            <person name="Young G."/>
            <person name="Yu Q."/>
            <person name="Zembek L."/>
            <person name="Zhong D."/>
            <person name="Zimmer A."/>
            <person name="Zwirko Z."/>
            <person name="Jaffe D.B."/>
            <person name="Alvarez P."/>
            <person name="Brockman W."/>
            <person name="Butler J."/>
            <person name="Chin C."/>
            <person name="Gnerre S."/>
            <person name="MacCallum I."/>
            <person name="Graves J.A."/>
            <person name="Ponting C.P."/>
            <person name="Breen M."/>
            <person name="Samollow P.B."/>
            <person name="Lander E.S."/>
            <person name="Lindblad-Toh K."/>
        </authorList>
    </citation>
    <scope>NUCLEOTIDE SEQUENCE [LARGE SCALE GENOMIC DNA]</scope>
</reference>
<dbReference type="STRING" id="13616.ENSMODP00000058508"/>
<feature type="domain" description="Complex 1 LYR protein" evidence="1">
    <location>
        <begin position="8"/>
        <end position="59"/>
    </location>
</feature>
<dbReference type="Bgee" id="ENSMODG00000036395">
    <property type="expression patterns" value="Expressed in blood and 17 other cell types or tissues"/>
</dbReference>
<reference evidence="2" key="2">
    <citation type="submission" date="2025-08" db="UniProtKB">
        <authorList>
            <consortium name="Ensembl"/>
        </authorList>
    </citation>
    <scope>IDENTIFICATION</scope>
</reference>
<dbReference type="AlphaFoldDB" id="A0A5F8HFA6"/>
<dbReference type="GeneTree" id="ENSGT01030000234887"/>
<dbReference type="Pfam" id="PF05347">
    <property type="entry name" value="Complex1_LYR"/>
    <property type="match status" value="1"/>
</dbReference>
<dbReference type="Ensembl" id="ENSMODT00000081555.1">
    <property type="protein sequence ID" value="ENSMODP00000058508.1"/>
    <property type="gene ID" value="ENSMODG00000036395.1"/>
</dbReference>
<sequence>MAEPGRGAVLGLYRALLRRARGLRYTDRDFYVEAVRREFRRPLPPGVGPEAVQRQLDKGRAFLR</sequence>
<dbReference type="GO" id="GO:0000266">
    <property type="term" value="P:mitochondrial fission"/>
    <property type="evidence" value="ECO:0007669"/>
    <property type="project" value="Ensembl"/>
</dbReference>
<dbReference type="GO" id="GO:0032981">
    <property type="term" value="P:mitochondrial respiratory chain complex I assembly"/>
    <property type="evidence" value="ECO:0007669"/>
    <property type="project" value="Ensembl"/>
</dbReference>
<name>A0A5F8HFA6_MONDO</name>
<evidence type="ECO:0000259" key="1">
    <source>
        <dbReference type="Pfam" id="PF05347"/>
    </source>
</evidence>
<keyword evidence="3" id="KW-1185">Reference proteome</keyword>
<dbReference type="InterPro" id="IPR008011">
    <property type="entry name" value="Complex1_LYR_dom"/>
</dbReference>
<dbReference type="GO" id="GO:1902775">
    <property type="term" value="P:mitochondrial large ribosomal subunit assembly"/>
    <property type="evidence" value="ECO:0007669"/>
    <property type="project" value="Ensembl"/>
</dbReference>
<evidence type="ECO:0000313" key="2">
    <source>
        <dbReference type="Ensembl" id="ENSMODP00000058508.1"/>
    </source>
</evidence>
<dbReference type="OMA" id="TDPYELQ"/>
<dbReference type="Proteomes" id="UP000002280">
    <property type="component" value="Chromosome 8"/>
</dbReference>
<evidence type="ECO:0000313" key="3">
    <source>
        <dbReference type="Proteomes" id="UP000002280"/>
    </source>
</evidence>
<dbReference type="GO" id="GO:0140978">
    <property type="term" value="F:mitochondrial large ribosomal subunit binding"/>
    <property type="evidence" value="ECO:0007669"/>
    <property type="project" value="Ensembl"/>
</dbReference>
<organism evidence="2 3">
    <name type="scientific">Monodelphis domestica</name>
    <name type="common">Gray short-tailed opossum</name>
    <dbReference type="NCBI Taxonomy" id="13616"/>
    <lineage>
        <taxon>Eukaryota</taxon>
        <taxon>Metazoa</taxon>
        <taxon>Chordata</taxon>
        <taxon>Craniata</taxon>
        <taxon>Vertebrata</taxon>
        <taxon>Euteleostomi</taxon>
        <taxon>Mammalia</taxon>
        <taxon>Metatheria</taxon>
        <taxon>Didelphimorphia</taxon>
        <taxon>Didelphidae</taxon>
        <taxon>Monodelphis</taxon>
    </lineage>
</organism>